<keyword evidence="3" id="KW-1185">Reference proteome</keyword>
<evidence type="ECO:0000313" key="2">
    <source>
        <dbReference type="EMBL" id="GAA0375271.1"/>
    </source>
</evidence>
<dbReference type="InterPro" id="IPR000182">
    <property type="entry name" value="GNAT_dom"/>
</dbReference>
<protein>
    <submittedName>
        <fullName evidence="2">GNAT family N-acetyltransferase</fullName>
    </submittedName>
</protein>
<evidence type="ECO:0000259" key="1">
    <source>
        <dbReference type="PROSITE" id="PS51186"/>
    </source>
</evidence>
<dbReference type="InterPro" id="IPR052523">
    <property type="entry name" value="Trichothecene_AcTrans"/>
</dbReference>
<dbReference type="PANTHER" id="PTHR42791:SF1">
    <property type="entry name" value="N-ACETYLTRANSFERASE DOMAIN-CONTAINING PROTEIN"/>
    <property type="match status" value="1"/>
</dbReference>
<reference evidence="2 3" key="1">
    <citation type="journal article" date="2019" name="Int. J. Syst. Evol. Microbiol.">
        <title>The Global Catalogue of Microorganisms (GCM) 10K type strain sequencing project: providing services to taxonomists for standard genome sequencing and annotation.</title>
        <authorList>
            <consortium name="The Broad Institute Genomics Platform"/>
            <consortium name="The Broad Institute Genome Sequencing Center for Infectious Disease"/>
            <person name="Wu L."/>
            <person name="Ma J."/>
        </authorList>
    </citation>
    <scope>NUCLEOTIDE SEQUENCE [LARGE SCALE GENOMIC DNA]</scope>
    <source>
        <strain evidence="2 3">JCM 4565</strain>
    </source>
</reference>
<dbReference type="Gene3D" id="3.40.630.30">
    <property type="match status" value="1"/>
</dbReference>
<dbReference type="SUPFAM" id="SSF55729">
    <property type="entry name" value="Acyl-CoA N-acyltransferases (Nat)"/>
    <property type="match status" value="1"/>
</dbReference>
<proteinExistence type="predicted"/>
<organism evidence="2 3">
    <name type="scientific">Streptomyces blastmyceticus</name>
    <dbReference type="NCBI Taxonomy" id="68180"/>
    <lineage>
        <taxon>Bacteria</taxon>
        <taxon>Bacillati</taxon>
        <taxon>Actinomycetota</taxon>
        <taxon>Actinomycetes</taxon>
        <taxon>Kitasatosporales</taxon>
        <taxon>Streptomycetaceae</taxon>
        <taxon>Streptomyces</taxon>
    </lineage>
</organism>
<feature type="domain" description="N-acetyltransferase" evidence="1">
    <location>
        <begin position="67"/>
        <end position="203"/>
    </location>
</feature>
<accession>A0ABN0XWW8</accession>
<name>A0ABN0XWW8_9ACTN</name>
<dbReference type="Pfam" id="PF00583">
    <property type="entry name" value="Acetyltransf_1"/>
    <property type="match status" value="1"/>
</dbReference>
<dbReference type="PROSITE" id="PS51186">
    <property type="entry name" value="GNAT"/>
    <property type="match status" value="1"/>
</dbReference>
<comment type="caution">
    <text evidence="2">The sequence shown here is derived from an EMBL/GenBank/DDBJ whole genome shotgun (WGS) entry which is preliminary data.</text>
</comment>
<dbReference type="RefSeq" id="WP_344123257.1">
    <property type="nucleotide sequence ID" value="NZ_BAAABW010000033.1"/>
</dbReference>
<gene>
    <name evidence="2" type="ORF">GCM10010319_62240</name>
</gene>
<dbReference type="InterPro" id="IPR016181">
    <property type="entry name" value="Acyl_CoA_acyltransferase"/>
</dbReference>
<sequence length="204" mass="22394">MHQEAAGTTGIRRAVKAERDEISLLIGEAFMADPVSGWVFPDEEYRRAVHPVFFGVYLDAALRDGWVDVTDDLSAAALWLPVRAADGGPEEDDELGGRLAGAAPGNDRARVVGELTGLAHPMDRSHYYLPVIVAAPGRRSQGRGRALLTPVLDRCDREGMPAYLEASNERSKALYERLGFVSTGTVVDLPDGPRMWPMWREPRP</sequence>
<evidence type="ECO:0000313" key="3">
    <source>
        <dbReference type="Proteomes" id="UP001500063"/>
    </source>
</evidence>
<dbReference type="EMBL" id="BAAABW010000033">
    <property type="protein sequence ID" value="GAA0375271.1"/>
    <property type="molecule type" value="Genomic_DNA"/>
</dbReference>
<dbReference type="PANTHER" id="PTHR42791">
    <property type="entry name" value="GNAT FAMILY ACETYLTRANSFERASE"/>
    <property type="match status" value="1"/>
</dbReference>
<dbReference type="Proteomes" id="UP001500063">
    <property type="component" value="Unassembled WGS sequence"/>
</dbReference>